<protein>
    <submittedName>
        <fullName evidence="2">Uncharacterized protein</fullName>
    </submittedName>
</protein>
<evidence type="ECO:0000256" key="1">
    <source>
        <dbReference type="SAM" id="MobiDB-lite"/>
    </source>
</evidence>
<name>A0A8S2Y0E6_9BILA</name>
<feature type="non-terminal residue" evidence="2">
    <location>
        <position position="1"/>
    </location>
</feature>
<feature type="compositionally biased region" description="Basic and acidic residues" evidence="1">
    <location>
        <begin position="136"/>
        <end position="147"/>
    </location>
</feature>
<feature type="compositionally biased region" description="Polar residues" evidence="1">
    <location>
        <begin position="151"/>
        <end position="165"/>
    </location>
</feature>
<accession>A0A8S2Y0E6</accession>
<organism evidence="2 3">
    <name type="scientific">Rotaria magnacalcarata</name>
    <dbReference type="NCBI Taxonomy" id="392030"/>
    <lineage>
        <taxon>Eukaryota</taxon>
        <taxon>Metazoa</taxon>
        <taxon>Spiralia</taxon>
        <taxon>Gnathifera</taxon>
        <taxon>Rotifera</taxon>
        <taxon>Eurotatoria</taxon>
        <taxon>Bdelloidea</taxon>
        <taxon>Philodinida</taxon>
        <taxon>Philodinidae</taxon>
        <taxon>Rotaria</taxon>
    </lineage>
</organism>
<proteinExistence type="predicted"/>
<dbReference type="AlphaFoldDB" id="A0A8S2Y0E6"/>
<evidence type="ECO:0000313" key="2">
    <source>
        <dbReference type="EMBL" id="CAF4524364.1"/>
    </source>
</evidence>
<sequence length="189" mass="21119">MTTKTNPQPFYSSMYTNDDQLFANEQIQRYDADTIKNRYGDNWRNYASNVREIKQADGSIVREYIIEDPSLLKEIKPSLYSASSSSSSAGSDDEQQSSKHKFAQIKAKFEKKSLTNVMASPSSNSTLTSSNSTTRRNSDKQIDDLYPKYRQGSTDSASTNRTVNDIASGPRIPSNLSQNTSNSQHSQST</sequence>
<evidence type="ECO:0000313" key="3">
    <source>
        <dbReference type="Proteomes" id="UP000676336"/>
    </source>
</evidence>
<feature type="compositionally biased region" description="Low complexity" evidence="1">
    <location>
        <begin position="120"/>
        <end position="135"/>
    </location>
</feature>
<feature type="compositionally biased region" description="Low complexity" evidence="1">
    <location>
        <begin position="174"/>
        <end position="189"/>
    </location>
</feature>
<dbReference type="Proteomes" id="UP000676336">
    <property type="component" value="Unassembled WGS sequence"/>
</dbReference>
<dbReference type="EMBL" id="CAJOBI010087110">
    <property type="protein sequence ID" value="CAF4524364.1"/>
    <property type="molecule type" value="Genomic_DNA"/>
</dbReference>
<feature type="region of interest" description="Disordered" evidence="1">
    <location>
        <begin position="82"/>
        <end position="189"/>
    </location>
</feature>
<reference evidence="2" key="1">
    <citation type="submission" date="2021-02" db="EMBL/GenBank/DDBJ databases">
        <authorList>
            <person name="Nowell W R."/>
        </authorList>
    </citation>
    <scope>NUCLEOTIDE SEQUENCE</scope>
</reference>
<comment type="caution">
    <text evidence="2">The sequence shown here is derived from an EMBL/GenBank/DDBJ whole genome shotgun (WGS) entry which is preliminary data.</text>
</comment>
<gene>
    <name evidence="2" type="ORF">SMN809_LOCUS35948</name>
</gene>